<dbReference type="AlphaFoldDB" id="A0A8H7EM66"/>
<evidence type="ECO:0000313" key="2">
    <source>
        <dbReference type="EMBL" id="KAF7722451.1"/>
    </source>
</evidence>
<organism evidence="2 3">
    <name type="scientific">Apophysomyces ossiformis</name>
    <dbReference type="NCBI Taxonomy" id="679940"/>
    <lineage>
        <taxon>Eukaryota</taxon>
        <taxon>Fungi</taxon>
        <taxon>Fungi incertae sedis</taxon>
        <taxon>Mucoromycota</taxon>
        <taxon>Mucoromycotina</taxon>
        <taxon>Mucoromycetes</taxon>
        <taxon>Mucorales</taxon>
        <taxon>Mucorineae</taxon>
        <taxon>Mucoraceae</taxon>
        <taxon>Apophysomyces</taxon>
    </lineage>
</organism>
<reference evidence="2" key="1">
    <citation type="submission" date="2020-01" db="EMBL/GenBank/DDBJ databases">
        <title>Genome Sequencing of Three Apophysomyces-Like Fungal Strains Confirms a Novel Fungal Genus in the Mucoromycota with divergent Burkholderia-like Endosymbiotic Bacteria.</title>
        <authorList>
            <person name="Stajich J.E."/>
            <person name="Macias A.M."/>
            <person name="Carter-House D."/>
            <person name="Lovett B."/>
            <person name="Kasson L.R."/>
            <person name="Berry K."/>
            <person name="Grigoriev I."/>
            <person name="Chang Y."/>
            <person name="Spatafora J."/>
            <person name="Kasson M.T."/>
        </authorList>
    </citation>
    <scope>NUCLEOTIDE SEQUENCE</scope>
    <source>
        <strain evidence="2">NRRL A-21654</strain>
    </source>
</reference>
<dbReference type="Proteomes" id="UP000605846">
    <property type="component" value="Unassembled WGS sequence"/>
</dbReference>
<accession>A0A8H7EM66</accession>
<protein>
    <submittedName>
        <fullName evidence="2">Uncharacterized protein</fullName>
    </submittedName>
</protein>
<dbReference type="EMBL" id="JABAYA010000194">
    <property type="protein sequence ID" value="KAF7722451.1"/>
    <property type="molecule type" value="Genomic_DNA"/>
</dbReference>
<feature type="region of interest" description="Disordered" evidence="1">
    <location>
        <begin position="69"/>
        <end position="93"/>
    </location>
</feature>
<keyword evidence="3" id="KW-1185">Reference proteome</keyword>
<gene>
    <name evidence="2" type="ORF">EC973_003116</name>
</gene>
<proteinExistence type="predicted"/>
<comment type="caution">
    <text evidence="2">The sequence shown here is derived from an EMBL/GenBank/DDBJ whole genome shotgun (WGS) entry which is preliminary data.</text>
</comment>
<evidence type="ECO:0000256" key="1">
    <source>
        <dbReference type="SAM" id="MobiDB-lite"/>
    </source>
</evidence>
<evidence type="ECO:0000313" key="3">
    <source>
        <dbReference type="Proteomes" id="UP000605846"/>
    </source>
</evidence>
<sequence length="93" mass="10554">MRQPKNIALLLCGAITTLNDPRSVVYPIRVRQTAHVEDGPTVGTVFWNRDVNAGKNIRCTLVRYMESDHDLGSRPESLQRGTRSEQEPTYLEN</sequence>
<name>A0A8H7EM66_9FUNG</name>